<dbReference type="InterPro" id="IPR002401">
    <property type="entry name" value="Cyt_P450_E_grp-I"/>
</dbReference>
<reference evidence="8" key="1">
    <citation type="submission" date="2023-04" db="EMBL/GenBank/DDBJ databases">
        <title>Phytophthora fragariaefolia NBRC 109709.</title>
        <authorList>
            <person name="Ichikawa N."/>
            <person name="Sato H."/>
            <person name="Tonouchi N."/>
        </authorList>
    </citation>
    <scope>NUCLEOTIDE SEQUENCE</scope>
    <source>
        <strain evidence="8">NBRC 109709</strain>
    </source>
</reference>
<feature type="transmembrane region" description="Helical" evidence="7">
    <location>
        <begin position="12"/>
        <end position="35"/>
    </location>
</feature>
<dbReference type="PANTHER" id="PTHR24296">
    <property type="entry name" value="CYTOCHROME P450"/>
    <property type="match status" value="1"/>
</dbReference>
<dbReference type="GO" id="GO:0020037">
    <property type="term" value="F:heme binding"/>
    <property type="evidence" value="ECO:0007669"/>
    <property type="project" value="InterPro"/>
</dbReference>
<keyword evidence="9" id="KW-1185">Reference proteome</keyword>
<sequence length="519" mass="58954">MVLSPLQLDAELATIIIALACGVVIGSAVTAVRFIRQFSSKTFSPPLPYLPSCVPVVGNTLALACNMSRYHQWLADHALSRDGNPFALHLLGKNDVMYLSRPEHFEEILKAQNSNFIKSDSIREIFDDFLGESIVLLNGELWHFHRKVFANLITTKALREYMTPVIKEKMLFLQNVLREASKKKQSLDMYKLMRQFTLDTFTEIGLGCKLELLTSVNEHPFELAFDDANRISSERFTKPTWLWKFQRYLNIGSERRLREAIDEVDKFIVDLIMNAMGQVKRTKAEEAEDHPMFKNIMAILLSKKETIAPTQVRDIVLTGLEAGRNTTSDTLAWFFHSLSHHPQVETKLRTEVVSRLPKLTESDCYVPSYEEIQDLPYLEATIREVFRLHPSVPSIPYHCRRDAVLQDGTFIPAGMDVFLHLYAAGRLPSLWGADAAEFVPERFIDTNTGKLLPEKYSPFSSGHRICVGRNLAMLELKIAIATIVSRFHLSEAPGQDVQPILDITLTMKNALIMSVDEVK</sequence>
<comment type="caution">
    <text evidence="8">The sequence shown here is derived from an EMBL/GenBank/DDBJ whole genome shotgun (WGS) entry which is preliminary data.</text>
</comment>
<dbReference type="Gene3D" id="1.10.630.10">
    <property type="entry name" value="Cytochrome P450"/>
    <property type="match status" value="1"/>
</dbReference>
<comment type="cofactor">
    <cofactor evidence="5">
        <name>heme</name>
        <dbReference type="ChEBI" id="CHEBI:30413"/>
    </cofactor>
</comment>
<organism evidence="8 9">
    <name type="scientific">Phytophthora fragariaefolia</name>
    <dbReference type="NCBI Taxonomy" id="1490495"/>
    <lineage>
        <taxon>Eukaryota</taxon>
        <taxon>Sar</taxon>
        <taxon>Stramenopiles</taxon>
        <taxon>Oomycota</taxon>
        <taxon>Peronosporomycetes</taxon>
        <taxon>Peronosporales</taxon>
        <taxon>Peronosporaceae</taxon>
        <taxon>Phytophthora</taxon>
    </lineage>
</organism>
<dbReference type="GO" id="GO:0005506">
    <property type="term" value="F:iron ion binding"/>
    <property type="evidence" value="ECO:0007669"/>
    <property type="project" value="InterPro"/>
</dbReference>
<dbReference type="AlphaFoldDB" id="A0A9W7CQ33"/>
<evidence type="ECO:0000256" key="3">
    <source>
        <dbReference type="ARBA" id="ARBA00023002"/>
    </source>
</evidence>
<keyword evidence="7" id="KW-0812">Transmembrane</keyword>
<keyword evidence="7" id="KW-0472">Membrane</keyword>
<dbReference type="EMBL" id="BSXT01000795">
    <property type="protein sequence ID" value="GMF34121.1"/>
    <property type="molecule type" value="Genomic_DNA"/>
</dbReference>
<dbReference type="SUPFAM" id="SSF48264">
    <property type="entry name" value="Cytochrome P450"/>
    <property type="match status" value="1"/>
</dbReference>
<evidence type="ECO:0000256" key="5">
    <source>
        <dbReference type="PIRSR" id="PIRSR602401-1"/>
    </source>
</evidence>
<evidence type="ECO:0000256" key="6">
    <source>
        <dbReference type="RuleBase" id="RU000461"/>
    </source>
</evidence>
<feature type="binding site" description="axial binding residue" evidence="5">
    <location>
        <position position="466"/>
    </location>
    <ligand>
        <name>heme</name>
        <dbReference type="ChEBI" id="CHEBI:30413"/>
    </ligand>
    <ligandPart>
        <name>Fe</name>
        <dbReference type="ChEBI" id="CHEBI:18248"/>
    </ligandPart>
</feature>
<proteinExistence type="inferred from homology"/>
<dbReference type="Pfam" id="PF00067">
    <property type="entry name" value="p450"/>
    <property type="match status" value="1"/>
</dbReference>
<dbReference type="GO" id="GO:0016705">
    <property type="term" value="F:oxidoreductase activity, acting on paired donors, with incorporation or reduction of molecular oxygen"/>
    <property type="evidence" value="ECO:0007669"/>
    <property type="project" value="InterPro"/>
</dbReference>
<dbReference type="OrthoDB" id="1470350at2759"/>
<name>A0A9W7CQ33_9STRA</name>
<dbReference type="InterPro" id="IPR001128">
    <property type="entry name" value="Cyt_P450"/>
</dbReference>
<evidence type="ECO:0000256" key="2">
    <source>
        <dbReference type="ARBA" id="ARBA00022723"/>
    </source>
</evidence>
<evidence type="ECO:0000256" key="1">
    <source>
        <dbReference type="ARBA" id="ARBA00010617"/>
    </source>
</evidence>
<evidence type="ECO:0000313" key="8">
    <source>
        <dbReference type="EMBL" id="GMF34121.1"/>
    </source>
</evidence>
<keyword evidence="2 5" id="KW-0479">Metal-binding</keyword>
<protein>
    <submittedName>
        <fullName evidence="8">Unnamed protein product</fullName>
    </submittedName>
</protein>
<evidence type="ECO:0000256" key="7">
    <source>
        <dbReference type="SAM" id="Phobius"/>
    </source>
</evidence>
<gene>
    <name evidence="8" type="ORF">Pfra01_000867500</name>
</gene>
<dbReference type="Proteomes" id="UP001165121">
    <property type="component" value="Unassembled WGS sequence"/>
</dbReference>
<dbReference type="PROSITE" id="PS00086">
    <property type="entry name" value="CYTOCHROME_P450"/>
    <property type="match status" value="1"/>
</dbReference>
<evidence type="ECO:0000313" key="9">
    <source>
        <dbReference type="Proteomes" id="UP001165121"/>
    </source>
</evidence>
<comment type="similarity">
    <text evidence="1 6">Belongs to the cytochrome P450 family.</text>
</comment>
<keyword evidence="3 6" id="KW-0560">Oxidoreductase</keyword>
<accession>A0A9W7CQ33</accession>
<dbReference type="CDD" id="cd11064">
    <property type="entry name" value="CYP86A"/>
    <property type="match status" value="1"/>
</dbReference>
<dbReference type="GO" id="GO:0004497">
    <property type="term" value="F:monooxygenase activity"/>
    <property type="evidence" value="ECO:0007669"/>
    <property type="project" value="UniProtKB-KW"/>
</dbReference>
<dbReference type="InterPro" id="IPR017972">
    <property type="entry name" value="Cyt_P450_CS"/>
</dbReference>
<dbReference type="InterPro" id="IPR036396">
    <property type="entry name" value="Cyt_P450_sf"/>
</dbReference>
<keyword evidence="7" id="KW-1133">Transmembrane helix</keyword>
<dbReference type="GO" id="GO:0006629">
    <property type="term" value="P:lipid metabolic process"/>
    <property type="evidence" value="ECO:0007669"/>
    <property type="project" value="UniProtKB-ARBA"/>
</dbReference>
<evidence type="ECO:0000256" key="4">
    <source>
        <dbReference type="ARBA" id="ARBA00023004"/>
    </source>
</evidence>
<keyword evidence="6" id="KW-0503">Monooxygenase</keyword>
<keyword evidence="5 6" id="KW-0349">Heme</keyword>
<dbReference type="PRINTS" id="PR00463">
    <property type="entry name" value="EP450I"/>
</dbReference>
<keyword evidence="4 5" id="KW-0408">Iron</keyword>
<dbReference type="PRINTS" id="PR00385">
    <property type="entry name" value="P450"/>
</dbReference>